<proteinExistence type="inferred from homology"/>
<dbReference type="PANTHER" id="PTHR11561:SF0">
    <property type="entry name" value="PHOSPHOENOLPYRUVATE CARBOXYKINASE [GTP]-RELATED"/>
    <property type="match status" value="1"/>
</dbReference>
<protein>
    <recommendedName>
        <fullName evidence="10">Phosphoenolpyruvate carboxykinase [GTP]</fullName>
        <shortName evidence="10">PEP carboxykinase</shortName>
        <shortName evidence="10">PEPCK</shortName>
        <ecNumber evidence="10">4.1.1.32</ecNumber>
    </recommendedName>
    <alternativeName>
        <fullName evidence="10">GTP-dependent phosphoenolpyruvate carboxykinase</fullName>
        <shortName evidence="10">GTP-PEPCK</shortName>
    </alternativeName>
</protein>
<dbReference type="GO" id="GO:0006094">
    <property type="term" value="P:gluconeogenesis"/>
    <property type="evidence" value="ECO:0007669"/>
    <property type="project" value="UniProtKB-UniRule"/>
</dbReference>
<evidence type="ECO:0000256" key="4">
    <source>
        <dbReference type="ARBA" id="ARBA00022723"/>
    </source>
</evidence>
<gene>
    <name evidence="10" type="primary">pckG</name>
    <name evidence="14" type="ORF">SAMN05660662_0488</name>
</gene>
<comment type="similarity">
    <text evidence="2 10">Belongs to the phosphoenolpyruvate carboxykinase [GTP] family.</text>
</comment>
<dbReference type="SUPFAM" id="SSF53795">
    <property type="entry name" value="PEP carboxykinase-like"/>
    <property type="match status" value="1"/>
</dbReference>
<feature type="compositionally biased region" description="Basic and acidic residues" evidence="11">
    <location>
        <begin position="73"/>
        <end position="84"/>
    </location>
</feature>
<name>A0A1G7HB47_9ACTN</name>
<evidence type="ECO:0000256" key="3">
    <source>
        <dbReference type="ARBA" id="ARBA00022432"/>
    </source>
</evidence>
<keyword evidence="10" id="KW-0963">Cytoplasm</keyword>
<feature type="binding site" evidence="10">
    <location>
        <position position="400"/>
    </location>
    <ligand>
        <name>GTP</name>
        <dbReference type="ChEBI" id="CHEBI:37565"/>
    </ligand>
</feature>
<feature type="binding site" evidence="10">
    <location>
        <begin position="398"/>
        <end position="400"/>
    </location>
    <ligand>
        <name>substrate</name>
    </ligand>
</feature>
<reference evidence="15" key="1">
    <citation type="submission" date="2016-10" db="EMBL/GenBank/DDBJ databases">
        <authorList>
            <person name="Varghese N."/>
            <person name="Submissions S."/>
        </authorList>
    </citation>
    <scope>NUCLEOTIDE SEQUENCE [LARGE SCALE GENOMIC DNA]</scope>
    <source>
        <strain evidence="15">DSM 44268</strain>
    </source>
</reference>
<comment type="function">
    <text evidence="10">Catalyzes the conversion of oxaloacetate (OAA) to phosphoenolpyruvate (PEP), the rate-limiting step in the metabolic pathway that produces glucose from lactate and other precursors derived from the citric acid cycle.</text>
</comment>
<comment type="subunit">
    <text evidence="10">Monomer.</text>
</comment>
<dbReference type="GO" id="GO:0004613">
    <property type="term" value="F:phosphoenolpyruvate carboxykinase (GTP) activity"/>
    <property type="evidence" value="ECO:0007669"/>
    <property type="project" value="UniProtKB-UniRule"/>
</dbReference>
<keyword evidence="15" id="KW-1185">Reference proteome</keyword>
<dbReference type="HAMAP" id="MF_00452">
    <property type="entry name" value="PEPCK_GTP"/>
    <property type="match status" value="1"/>
</dbReference>
<dbReference type="GO" id="GO:0033993">
    <property type="term" value="P:response to lipid"/>
    <property type="evidence" value="ECO:0007669"/>
    <property type="project" value="TreeGrafter"/>
</dbReference>
<evidence type="ECO:0000313" key="14">
    <source>
        <dbReference type="EMBL" id="SDE97596.1"/>
    </source>
</evidence>
<dbReference type="GO" id="GO:0005829">
    <property type="term" value="C:cytosol"/>
    <property type="evidence" value="ECO:0007669"/>
    <property type="project" value="TreeGrafter"/>
</dbReference>
<feature type="binding site" evidence="10">
    <location>
        <begin position="524"/>
        <end position="527"/>
    </location>
    <ligand>
        <name>GTP</name>
        <dbReference type="ChEBI" id="CHEBI:37565"/>
    </ligand>
</feature>
<dbReference type="Gene3D" id="3.40.449.10">
    <property type="entry name" value="Phosphoenolpyruvate Carboxykinase, domain 1"/>
    <property type="match status" value="1"/>
</dbReference>
<dbReference type="GO" id="GO:0019543">
    <property type="term" value="P:propionate catabolic process"/>
    <property type="evidence" value="ECO:0007669"/>
    <property type="project" value="TreeGrafter"/>
</dbReference>
<feature type="binding site" evidence="10">
    <location>
        <position position="269"/>
    </location>
    <ligand>
        <name>substrate</name>
    </ligand>
</feature>
<comment type="subcellular location">
    <subcellularLocation>
        <location evidence="10">Cytoplasm</location>
    </subcellularLocation>
</comment>
<comment type="cofactor">
    <cofactor evidence="1">
        <name>Mn(2+)</name>
        <dbReference type="ChEBI" id="CHEBI:29035"/>
    </cofactor>
</comment>
<dbReference type="EC" id="4.1.1.32" evidence="10"/>
<keyword evidence="4" id="KW-0479">Metal-binding</keyword>
<evidence type="ECO:0000259" key="12">
    <source>
        <dbReference type="Pfam" id="PF00821"/>
    </source>
</evidence>
<dbReference type="InterPro" id="IPR035078">
    <property type="entry name" value="PEP_carboxykinase_GTP_N"/>
</dbReference>
<dbReference type="GO" id="GO:0042594">
    <property type="term" value="P:response to starvation"/>
    <property type="evidence" value="ECO:0007669"/>
    <property type="project" value="TreeGrafter"/>
</dbReference>
<sequence>MERILVTAIDAVLDEAGLTNEAVRSYVKHWAQHTGAERVEVINASDDARLVQEALDAGELLPAGEGRYYSRSHPKDTARSEERTVVATNNPDDKGEYNNWRPASEMRPMLEERMAGKSAGKTMYVVPYVMAPPGSPLQAFATGVELTDTRTVVLHMIRMARVGVQYVNELADQDYFVRGVHVTGDLDNLGQGTADDQRYFVTIADERTILHYGSSYGGNALLGKIAHGLRQATYDGWASGKFLAEQFLLLGIDDKQTGRTYHICGGMPSASGKTNLAMILAPDALGDRYQVHFYGDDIAWLWVDEEDGRVYAINPEYGAFGVAKDTNEVTNPTAVEAIAEGTGTIFTNVAYNEQTQDVWWEGKTKNRPADVTGWRDWKGELISERSEDEKDAPWAHPNSRFTTTLANIPNIAPDYENPKGVPVDAIIFGGRTRDREPLVRAITDLAEGVYDGLTLGAEATFAAEGTEGVLRYDPMSMRPFMAYSEGAYAAHWMKIIGAAKDQPVFAHVNWFQRGEDGRFLWPGYRDNLRPLLWLMQLRNGEVTGRRTPVGIVPTKEELQLEGMEDLRPDDLETILSIDVPRWQQEMAHREQHLSLFRDMPEEIWAAHRRVSDALDAEAK</sequence>
<evidence type="ECO:0000313" key="15">
    <source>
        <dbReference type="Proteomes" id="UP000199406"/>
    </source>
</evidence>
<feature type="domain" description="Phosphoenolpyruvate carboxykinase C-terminal P-loop" evidence="12">
    <location>
        <begin position="242"/>
        <end position="610"/>
    </location>
</feature>
<keyword evidence="6 10" id="KW-0210">Decarboxylase</keyword>
<feature type="region of interest" description="Disordered" evidence="11">
    <location>
        <begin position="65"/>
        <end position="99"/>
    </location>
</feature>
<feature type="domain" description="Phosphoenolpyruvate carboxykinase GTP-utilising N-terminal" evidence="13">
    <location>
        <begin position="26"/>
        <end position="236"/>
    </location>
</feature>
<evidence type="ECO:0000256" key="7">
    <source>
        <dbReference type="ARBA" id="ARBA00023134"/>
    </source>
</evidence>
<dbReference type="Gene3D" id="2.170.8.10">
    <property type="entry name" value="Phosphoenolpyruvate Carboxykinase, domain 2"/>
    <property type="match status" value="1"/>
</dbReference>
<evidence type="ECO:0000256" key="5">
    <source>
        <dbReference type="ARBA" id="ARBA00022741"/>
    </source>
</evidence>
<dbReference type="STRING" id="1550231.SAMN05660662_0488"/>
<dbReference type="EMBL" id="FNBT01000001">
    <property type="protein sequence ID" value="SDE97596.1"/>
    <property type="molecule type" value="Genomic_DNA"/>
</dbReference>
<keyword evidence="9 10" id="KW-0456">Lyase</keyword>
<comment type="catalytic activity">
    <reaction evidence="10">
        <text>oxaloacetate + GTP = phosphoenolpyruvate + GDP + CO2</text>
        <dbReference type="Rhea" id="RHEA:10388"/>
        <dbReference type="ChEBI" id="CHEBI:16452"/>
        <dbReference type="ChEBI" id="CHEBI:16526"/>
        <dbReference type="ChEBI" id="CHEBI:37565"/>
        <dbReference type="ChEBI" id="CHEBI:58189"/>
        <dbReference type="ChEBI" id="CHEBI:58702"/>
        <dbReference type="EC" id="4.1.1.32"/>
    </reaction>
</comment>
<evidence type="ECO:0000259" key="13">
    <source>
        <dbReference type="Pfam" id="PF17297"/>
    </source>
</evidence>
<evidence type="ECO:0000256" key="10">
    <source>
        <dbReference type="HAMAP-Rule" id="MF_00452"/>
    </source>
</evidence>
<dbReference type="Pfam" id="PF17297">
    <property type="entry name" value="PEPCK_N"/>
    <property type="match status" value="1"/>
</dbReference>
<dbReference type="NCBIfam" id="NF003253">
    <property type="entry name" value="PRK04210.1"/>
    <property type="match status" value="1"/>
</dbReference>
<dbReference type="GO" id="GO:0071333">
    <property type="term" value="P:cellular response to glucose stimulus"/>
    <property type="evidence" value="ECO:0007669"/>
    <property type="project" value="TreeGrafter"/>
</dbReference>
<dbReference type="Pfam" id="PF00821">
    <property type="entry name" value="PEPCK_GTP"/>
    <property type="match status" value="1"/>
</dbReference>
<feature type="binding site" evidence="10">
    <location>
        <begin position="270"/>
        <end position="275"/>
    </location>
    <ligand>
        <name>GTP</name>
        <dbReference type="ChEBI" id="CHEBI:37565"/>
    </ligand>
</feature>
<dbReference type="PIRSF" id="PIRSF001348">
    <property type="entry name" value="PEP_carboxykinase_GTP"/>
    <property type="match status" value="1"/>
</dbReference>
<dbReference type="Gene3D" id="3.90.228.20">
    <property type="match status" value="1"/>
</dbReference>
<dbReference type="UniPathway" id="UPA00138"/>
<dbReference type="Proteomes" id="UP000199406">
    <property type="component" value="Unassembled WGS sequence"/>
</dbReference>
<feature type="binding site" evidence="10">
    <location>
        <position position="79"/>
    </location>
    <ligand>
        <name>substrate</name>
    </ligand>
</feature>
<dbReference type="InterPro" id="IPR008210">
    <property type="entry name" value="PEP_carboxykinase_N"/>
</dbReference>
<dbReference type="InterPro" id="IPR008209">
    <property type="entry name" value="PEP_carboxykinase_GTP"/>
</dbReference>
<evidence type="ECO:0000256" key="1">
    <source>
        <dbReference type="ARBA" id="ARBA00001936"/>
    </source>
</evidence>
<accession>A0A1G7HB47</accession>
<comment type="pathway">
    <text evidence="10">Carbohydrate biosynthesis; gluconeogenesis.</text>
</comment>
<evidence type="ECO:0000256" key="2">
    <source>
        <dbReference type="ARBA" id="ARBA00005796"/>
    </source>
</evidence>
<dbReference type="InterPro" id="IPR013035">
    <property type="entry name" value="PEP_carboxykinase_C"/>
</dbReference>
<dbReference type="InterPro" id="IPR035077">
    <property type="entry name" value="PEP_carboxykinase_GTP_C"/>
</dbReference>
<keyword evidence="7 10" id="KW-0342">GTP-binding</keyword>
<keyword evidence="3 10" id="KW-0312">Gluconeogenesis</keyword>
<evidence type="ECO:0000256" key="6">
    <source>
        <dbReference type="ARBA" id="ARBA00022793"/>
    </source>
</evidence>
<feature type="binding site" evidence="10">
    <location>
        <position position="431"/>
    </location>
    <ligand>
        <name>GTP</name>
        <dbReference type="ChEBI" id="CHEBI:37565"/>
    </ligand>
</feature>
<dbReference type="GO" id="GO:0030145">
    <property type="term" value="F:manganese ion binding"/>
    <property type="evidence" value="ECO:0007669"/>
    <property type="project" value="TreeGrafter"/>
</dbReference>
<comment type="caution">
    <text evidence="10">Lacks conserved residue(s) required for the propagation of feature annotation.</text>
</comment>
<keyword evidence="8" id="KW-0464">Manganese</keyword>
<dbReference type="GO" id="GO:0016301">
    <property type="term" value="F:kinase activity"/>
    <property type="evidence" value="ECO:0007669"/>
    <property type="project" value="UniProtKB-KW"/>
</dbReference>
<keyword evidence="14" id="KW-0808">Transferase</keyword>
<dbReference type="GO" id="GO:0046327">
    <property type="term" value="P:glycerol biosynthetic process from pyruvate"/>
    <property type="evidence" value="ECO:0007669"/>
    <property type="project" value="TreeGrafter"/>
</dbReference>
<dbReference type="PANTHER" id="PTHR11561">
    <property type="entry name" value="PHOSPHOENOLPYRUVATE CARBOXYKINASE"/>
    <property type="match status" value="1"/>
</dbReference>
<evidence type="ECO:0000256" key="11">
    <source>
        <dbReference type="SAM" id="MobiDB-lite"/>
    </source>
</evidence>
<dbReference type="GO" id="GO:0005525">
    <property type="term" value="F:GTP binding"/>
    <property type="evidence" value="ECO:0007669"/>
    <property type="project" value="UniProtKB-UniRule"/>
</dbReference>
<dbReference type="GO" id="GO:0006107">
    <property type="term" value="P:oxaloacetate metabolic process"/>
    <property type="evidence" value="ECO:0007669"/>
    <property type="project" value="TreeGrafter"/>
</dbReference>
<feature type="active site" evidence="10">
    <location>
        <position position="271"/>
    </location>
</feature>
<keyword evidence="14" id="KW-0418">Kinase</keyword>
<keyword evidence="14" id="KW-0670">Pyruvate</keyword>
<organism evidence="14 15">
    <name type="scientific">Blastococcus aurantiacus</name>
    <dbReference type="NCBI Taxonomy" id="1550231"/>
    <lineage>
        <taxon>Bacteria</taxon>
        <taxon>Bacillati</taxon>
        <taxon>Actinomycetota</taxon>
        <taxon>Actinomycetes</taxon>
        <taxon>Geodermatophilales</taxon>
        <taxon>Geodermatophilaceae</taxon>
        <taxon>Blastococcus</taxon>
    </lineage>
</organism>
<evidence type="ECO:0000256" key="9">
    <source>
        <dbReference type="ARBA" id="ARBA00023239"/>
    </source>
</evidence>
<dbReference type="AlphaFoldDB" id="A0A1G7HB47"/>
<feature type="binding site" evidence="10">
    <location>
        <begin position="216"/>
        <end position="218"/>
    </location>
    <ligand>
        <name>substrate</name>
    </ligand>
</feature>
<dbReference type="SUPFAM" id="SSF68923">
    <property type="entry name" value="PEP carboxykinase N-terminal domain"/>
    <property type="match status" value="1"/>
</dbReference>
<keyword evidence="5 10" id="KW-0547">Nucleotide-binding</keyword>
<evidence type="ECO:0000256" key="8">
    <source>
        <dbReference type="ARBA" id="ARBA00023211"/>
    </source>
</evidence>